<comment type="pathway">
    <text evidence="17">Amino-acid biosynthesis; L-glutamate biosynthesis via GLT pathway; L-glutamate from 2-oxoglutarate and L-glutamine (NADP(+) route): step 1/1.</text>
</comment>
<comment type="catalytic activity">
    <reaction evidence="18">
        <text>2 L-glutamate + NADP(+) = L-glutamine + 2-oxoglutarate + NADPH + H(+)</text>
        <dbReference type="Rhea" id="RHEA:15501"/>
        <dbReference type="ChEBI" id="CHEBI:15378"/>
        <dbReference type="ChEBI" id="CHEBI:16810"/>
        <dbReference type="ChEBI" id="CHEBI:29985"/>
        <dbReference type="ChEBI" id="CHEBI:57783"/>
        <dbReference type="ChEBI" id="CHEBI:58349"/>
        <dbReference type="ChEBI" id="CHEBI:58359"/>
        <dbReference type="EC" id="1.4.1.13"/>
    </reaction>
</comment>
<keyword evidence="14" id="KW-0411">Iron-sulfur</keyword>
<dbReference type="Gene3D" id="3.20.20.70">
    <property type="entry name" value="Aldolase class I"/>
    <property type="match status" value="2"/>
</dbReference>
<dbReference type="EC" id="1.4.1.13" evidence="5"/>
<evidence type="ECO:0000256" key="20">
    <source>
        <dbReference type="ARBA" id="ARBA00079921"/>
    </source>
</evidence>
<proteinExistence type="inferred from homology"/>
<dbReference type="EMBL" id="FNRP01000003">
    <property type="protein sequence ID" value="SEA23008.1"/>
    <property type="molecule type" value="Genomic_DNA"/>
</dbReference>
<dbReference type="PROSITE" id="PS51278">
    <property type="entry name" value="GATASE_TYPE_2"/>
    <property type="match status" value="1"/>
</dbReference>
<keyword evidence="9" id="KW-0479">Metal-binding</keyword>
<dbReference type="InterPro" id="IPR006982">
    <property type="entry name" value="Glu_synth_centr_N"/>
</dbReference>
<evidence type="ECO:0000313" key="23">
    <source>
        <dbReference type="Proteomes" id="UP000183040"/>
    </source>
</evidence>
<evidence type="ECO:0000256" key="9">
    <source>
        <dbReference type="ARBA" id="ARBA00022723"/>
    </source>
</evidence>
<evidence type="ECO:0000256" key="18">
    <source>
        <dbReference type="ARBA" id="ARBA00048151"/>
    </source>
</evidence>
<comment type="cofactor">
    <cofactor evidence="1">
        <name>FMN</name>
        <dbReference type="ChEBI" id="CHEBI:58210"/>
    </cofactor>
</comment>
<keyword evidence="16" id="KW-0003">3Fe-4S</keyword>
<evidence type="ECO:0000256" key="17">
    <source>
        <dbReference type="ARBA" id="ARBA00037898"/>
    </source>
</evidence>
<dbReference type="SUPFAM" id="SSF56235">
    <property type="entry name" value="N-terminal nucleophile aminohydrolases (Ntn hydrolases)"/>
    <property type="match status" value="1"/>
</dbReference>
<evidence type="ECO:0000256" key="1">
    <source>
        <dbReference type="ARBA" id="ARBA00001917"/>
    </source>
</evidence>
<evidence type="ECO:0000256" key="10">
    <source>
        <dbReference type="ARBA" id="ARBA00022827"/>
    </source>
</evidence>
<comment type="cofactor">
    <cofactor evidence="2">
        <name>[3Fe-4S] cluster</name>
        <dbReference type="ChEBI" id="CHEBI:21137"/>
    </cofactor>
</comment>
<gene>
    <name evidence="22" type="ORF">SAMN04487924_103209</name>
</gene>
<keyword evidence="13" id="KW-0408">Iron</keyword>
<keyword evidence="10" id="KW-0274">FAD</keyword>
<dbReference type="SUPFAM" id="SSF69336">
    <property type="entry name" value="Alpha subunit of glutamate synthase, C-terminal domain"/>
    <property type="match status" value="1"/>
</dbReference>
<comment type="similarity">
    <text evidence="4">Belongs to the glutamate synthase family.</text>
</comment>
<evidence type="ECO:0000256" key="6">
    <source>
        <dbReference type="ARBA" id="ARBA00022605"/>
    </source>
</evidence>
<dbReference type="GO" id="GO:0046872">
    <property type="term" value="F:metal ion binding"/>
    <property type="evidence" value="ECO:0007669"/>
    <property type="project" value="UniProtKB-KW"/>
</dbReference>
<dbReference type="CDD" id="cd00982">
    <property type="entry name" value="gltB_C"/>
    <property type="match status" value="1"/>
</dbReference>
<evidence type="ECO:0000256" key="14">
    <source>
        <dbReference type="ARBA" id="ARBA00023014"/>
    </source>
</evidence>
<dbReference type="Proteomes" id="UP000183040">
    <property type="component" value="Unassembled WGS sequence"/>
</dbReference>
<dbReference type="InterPro" id="IPR029055">
    <property type="entry name" value="Ntn_hydrolases_N"/>
</dbReference>
<keyword evidence="7" id="KW-0285">Flavoprotein</keyword>
<name>A0A1H3ZHH7_9BACE</name>
<organism evidence="22 23">
    <name type="scientific">Bacteroides xylanisolvens</name>
    <dbReference type="NCBI Taxonomy" id="371601"/>
    <lineage>
        <taxon>Bacteria</taxon>
        <taxon>Pseudomonadati</taxon>
        <taxon>Bacteroidota</taxon>
        <taxon>Bacteroidia</taxon>
        <taxon>Bacteroidales</taxon>
        <taxon>Bacteroidaceae</taxon>
        <taxon>Bacteroides</taxon>
    </lineage>
</organism>
<dbReference type="Pfam" id="PF04898">
    <property type="entry name" value="Glu_syn_central"/>
    <property type="match status" value="1"/>
</dbReference>
<evidence type="ECO:0000256" key="13">
    <source>
        <dbReference type="ARBA" id="ARBA00023004"/>
    </source>
</evidence>
<evidence type="ECO:0000313" key="22">
    <source>
        <dbReference type="EMBL" id="SEA23008.1"/>
    </source>
</evidence>
<keyword evidence="11" id="KW-0315">Glutamine amidotransferase</keyword>
<comment type="cofactor">
    <cofactor evidence="3">
        <name>FAD</name>
        <dbReference type="ChEBI" id="CHEBI:57692"/>
    </cofactor>
</comment>
<protein>
    <recommendedName>
        <fullName evidence="19">Glutamate synthase [NADPH] large chain</fullName>
        <ecNumber evidence="5">1.4.1.13</ecNumber>
    </recommendedName>
    <alternativeName>
        <fullName evidence="20">Glutamate synthase subunit alpha</fullName>
    </alternativeName>
</protein>
<evidence type="ECO:0000256" key="16">
    <source>
        <dbReference type="ARBA" id="ARBA00023291"/>
    </source>
</evidence>
<evidence type="ECO:0000256" key="15">
    <source>
        <dbReference type="ARBA" id="ARBA00023164"/>
    </source>
</evidence>
<dbReference type="InterPro" id="IPR036485">
    <property type="entry name" value="Glu_synth_asu_C_sf"/>
</dbReference>
<dbReference type="SUPFAM" id="SSF51395">
    <property type="entry name" value="FMN-linked oxidoreductases"/>
    <property type="match status" value="1"/>
</dbReference>
<evidence type="ECO:0000256" key="2">
    <source>
        <dbReference type="ARBA" id="ARBA00001927"/>
    </source>
</evidence>
<reference evidence="22 23" key="1">
    <citation type="submission" date="2016-10" db="EMBL/GenBank/DDBJ databases">
        <authorList>
            <person name="de Groot N.N."/>
        </authorList>
    </citation>
    <scope>NUCLEOTIDE SEQUENCE [LARGE SCALE GENOMIC DNA]</scope>
    <source>
        <strain evidence="22 23">NLAE-zl-G339</strain>
    </source>
</reference>
<evidence type="ECO:0000256" key="7">
    <source>
        <dbReference type="ARBA" id="ARBA00022630"/>
    </source>
</evidence>
<keyword evidence="8" id="KW-0288">FMN</keyword>
<evidence type="ECO:0000259" key="21">
    <source>
        <dbReference type="PROSITE" id="PS51278"/>
    </source>
</evidence>
<dbReference type="Pfam" id="PF01645">
    <property type="entry name" value="Glu_synthase"/>
    <property type="match status" value="1"/>
</dbReference>
<evidence type="ECO:0000256" key="4">
    <source>
        <dbReference type="ARBA" id="ARBA00009716"/>
    </source>
</evidence>
<evidence type="ECO:0000256" key="11">
    <source>
        <dbReference type="ARBA" id="ARBA00022962"/>
    </source>
</evidence>
<dbReference type="InterPro" id="IPR017932">
    <property type="entry name" value="GATase_2_dom"/>
</dbReference>
<feature type="domain" description="Glutamine amidotransferase type-2" evidence="21">
    <location>
        <begin position="35"/>
        <end position="426"/>
    </location>
</feature>
<dbReference type="InterPro" id="IPR002489">
    <property type="entry name" value="Glu_synth_asu_C"/>
</dbReference>
<dbReference type="FunFam" id="3.20.20.70:FF:000031">
    <property type="entry name" value="Glutamate synthase 1 [NADH]"/>
    <property type="match status" value="1"/>
</dbReference>
<dbReference type="InterPro" id="IPR002932">
    <property type="entry name" value="Glu_synthdom"/>
</dbReference>
<sequence>MKKQELFNNVTEGSPYQRQPKQMGLYNAAYEHDACGVGMLVNIHGEKSHDIVESALKVLENMRHRGAEGADNKTGDGAGIMLQIPHEFILLQGIPVPEKGRYGTGLLFLPKNEKDQAAILSIIIEEIEKEGLTLMHLRNVPTCPEILGESALANEPDIKQVFITGFTETETADRKLYLIRKRIENKVRLSSIPTKDDFYVVSLSTKNIIYKGMLSSLQLRNYYPDLTNSYFTSGLALVHSRFSTNTFPTWGLAQPFRLLAHNGEINTIRGNRGWMEARESVLSTPTLGDIKELRPIIQPGMSDSASLDNVLEFLVMSGLSLPHAMAMLVPESFNEKNPISEDLKSFYEYHSILMEPWDGPAALLFSDGRFAGGMLDRNGLRPARYLITKNDMMVVASEVGVMDFEPGDIKEKGRLQPGKILLVDTEKGEIYYDGELKKQLAEAKPYRTWLSTNRIELDELKSGRKVPHHVENYDCMLRTFGYSKEDIEKLIMPMASTGAEPIHSMGNDTPLAVLSDKPQLLYNYFRQQFAQVTNPPIDPLREELVMSLTEYIGAVGMNILTPSESHCKMVRLNHPILSNTQLDILCNIRYKGFKTVKLPMLFEAAKGKAGLQEALNSLCKMAEESVTEGVNYIVLTDRDVDITHAAIPSLLAVSAVHHHLISVGKRVQTALIVESGEIREVMHAALLLGFGASALNPYMAFAVLDRLVKDRDIQLDYATAEKNYIKSICKGLFKIMSKMGISTIRSYRGAKIFEAVGLSEELSKAYFGGLGSPIGGIRLEEIARDAIAFHKEGVGEVESGEWRVESEAPHGNSQLSTLHSQLLTGLYAFRKDGEEHAWNPETISTLQLATRMGSYKKFKEYTHLVDEKEKPIFLRDFLGFRRNPISIDQVEPVENILHRFVTGAMSFGSISKEAHEAMAIAMNKIHGRSNTGEGGEDAARFQPLPDGSSLRSAIKQVASGRFGVTAEYLVNADEIQIKIAQGAKPGEGGQLPGFKVNDVIAKTRHSIPGISLISPPPHHDIYSIEDLAQLIFDLKNVNPQAKISVKLVAESGVGTIAAGVAKAKADLIVISGAEGGTGASPASSIRYAGISPELGLSETQQTLVLNGLRGQVVLQADGQLKTGRDIILMALMGAEEYGFATSALIVLGCVMMRKCHQNTCPVGVATQNEELRKRFHGRSEYLVNFFTFLAQEVREHLAEMGFTRMDDIIGRTDLIERKSVANDPNPKHALIDFTKLLARIDNNAAIRHVIDQDHGVSTVKDVTLIDAAQEAIEHEKEISLEYTIANTDRAIGAMLSGVIAKKYGGKGLPEHTLNVKFKGSAGQSFGAFLVPGVNFKLEGEANDYLGKGLSGGRISVLPPIRSNFEAEKNTIAGNTLLYGATSGEVYINGRVGERFAVRNSGAVAVVEGVGDHCCEYMTGGRVVVLGQTGRNFAAGMSGGVAYVWNKDGNFDYFCNMEMVELSLIEEASYRKELHELIRQHYLYTGSKLARTMLDNWNHYAEQFIQVVPIEYKKVLQEEQMRKLQQKIADMQRDY</sequence>
<keyword evidence="15" id="KW-0314">Glutamate biosynthesis</keyword>
<evidence type="ECO:0000256" key="3">
    <source>
        <dbReference type="ARBA" id="ARBA00001974"/>
    </source>
</evidence>
<dbReference type="RefSeq" id="WP_074705237.1">
    <property type="nucleotide sequence ID" value="NZ_FNRP01000003.1"/>
</dbReference>
<dbReference type="PANTHER" id="PTHR11938:SF133">
    <property type="entry name" value="GLUTAMATE SYNTHASE (NADH)"/>
    <property type="match status" value="1"/>
</dbReference>
<evidence type="ECO:0000256" key="5">
    <source>
        <dbReference type="ARBA" id="ARBA00012079"/>
    </source>
</evidence>
<keyword evidence="12" id="KW-0560">Oxidoreductase</keyword>
<evidence type="ECO:0000256" key="12">
    <source>
        <dbReference type="ARBA" id="ARBA00023002"/>
    </source>
</evidence>
<evidence type="ECO:0000256" key="19">
    <source>
        <dbReference type="ARBA" id="ARBA00072108"/>
    </source>
</evidence>
<dbReference type="Gene3D" id="2.160.20.60">
    <property type="entry name" value="Glutamate synthase, alpha subunit, C-terminal domain"/>
    <property type="match status" value="1"/>
</dbReference>
<accession>A0A1H3ZHH7</accession>
<dbReference type="Pfam" id="PF00310">
    <property type="entry name" value="GATase_2"/>
    <property type="match status" value="1"/>
</dbReference>
<dbReference type="GO" id="GO:0004355">
    <property type="term" value="F:glutamate synthase (NADPH) activity"/>
    <property type="evidence" value="ECO:0007669"/>
    <property type="project" value="UniProtKB-EC"/>
</dbReference>
<dbReference type="FunFam" id="2.160.20.60:FF:000001">
    <property type="entry name" value="Glutamate synthase, large subunit"/>
    <property type="match status" value="1"/>
</dbReference>
<keyword evidence="6" id="KW-0028">Amino-acid biosynthesis</keyword>
<evidence type="ECO:0000256" key="8">
    <source>
        <dbReference type="ARBA" id="ARBA00022643"/>
    </source>
</evidence>
<dbReference type="PANTHER" id="PTHR11938">
    <property type="entry name" value="FAD NADPH DEHYDROGENASE/OXIDOREDUCTASE"/>
    <property type="match status" value="1"/>
</dbReference>
<dbReference type="NCBIfam" id="NF008730">
    <property type="entry name" value="PRK11750.1"/>
    <property type="match status" value="1"/>
</dbReference>
<dbReference type="InterPro" id="IPR013785">
    <property type="entry name" value="Aldolase_TIM"/>
</dbReference>
<dbReference type="InterPro" id="IPR050711">
    <property type="entry name" value="ET-N_metabolism_enzyme"/>
</dbReference>
<dbReference type="GO" id="GO:0006537">
    <property type="term" value="P:glutamate biosynthetic process"/>
    <property type="evidence" value="ECO:0007669"/>
    <property type="project" value="UniProtKB-KW"/>
</dbReference>
<dbReference type="CDD" id="cd02808">
    <property type="entry name" value="GltS_FMN"/>
    <property type="match status" value="1"/>
</dbReference>
<dbReference type="FunFam" id="3.60.20.10:FF:000001">
    <property type="entry name" value="Glutamate synthase, large subunit"/>
    <property type="match status" value="1"/>
</dbReference>
<dbReference type="Gene3D" id="3.60.20.10">
    <property type="entry name" value="Glutamine Phosphoribosylpyrophosphate, subunit 1, domain 1"/>
    <property type="match status" value="1"/>
</dbReference>
<dbReference type="GO" id="GO:0051538">
    <property type="term" value="F:3 iron, 4 sulfur cluster binding"/>
    <property type="evidence" value="ECO:0007669"/>
    <property type="project" value="UniProtKB-KW"/>
</dbReference>
<dbReference type="Pfam" id="PF01493">
    <property type="entry name" value="GXGXG"/>
    <property type="match status" value="1"/>
</dbReference>
<dbReference type="CDD" id="cd00713">
    <property type="entry name" value="GltS"/>
    <property type="match status" value="1"/>
</dbReference>
<dbReference type="GO" id="GO:0019676">
    <property type="term" value="P:ammonia assimilation cycle"/>
    <property type="evidence" value="ECO:0007669"/>
    <property type="project" value="TreeGrafter"/>
</dbReference>